<feature type="domain" description="TonB-dependent receptor plug" evidence="15">
    <location>
        <begin position="57"/>
        <end position="162"/>
    </location>
</feature>
<comment type="subcellular location">
    <subcellularLocation>
        <location evidence="1 11">Cell outer membrane</location>
        <topology evidence="1 11">Multi-pass membrane protein</topology>
    </subcellularLocation>
</comment>
<evidence type="ECO:0000256" key="5">
    <source>
        <dbReference type="ARBA" id="ARBA00022692"/>
    </source>
</evidence>
<dbReference type="InterPro" id="IPR000531">
    <property type="entry name" value="Beta-barrel_TonB"/>
</dbReference>
<keyword evidence="17" id="KW-1185">Reference proteome</keyword>
<evidence type="ECO:0000259" key="15">
    <source>
        <dbReference type="Pfam" id="PF07715"/>
    </source>
</evidence>
<keyword evidence="10 11" id="KW-0998">Cell outer membrane</keyword>
<comment type="similarity">
    <text evidence="11 12">Belongs to the TonB-dependent receptor family.</text>
</comment>
<accession>A0A0J7XN50</accession>
<evidence type="ECO:0000259" key="14">
    <source>
        <dbReference type="Pfam" id="PF00593"/>
    </source>
</evidence>
<dbReference type="SUPFAM" id="SSF56935">
    <property type="entry name" value="Porins"/>
    <property type="match status" value="1"/>
</dbReference>
<evidence type="ECO:0000256" key="12">
    <source>
        <dbReference type="RuleBase" id="RU003357"/>
    </source>
</evidence>
<dbReference type="CDD" id="cd01347">
    <property type="entry name" value="ligand_gated_channel"/>
    <property type="match status" value="1"/>
</dbReference>
<dbReference type="InterPro" id="IPR012910">
    <property type="entry name" value="Plug_dom"/>
</dbReference>
<dbReference type="PATRIC" id="fig|1420583.3.peg.3833"/>
<keyword evidence="9 11" id="KW-0472">Membrane</keyword>
<dbReference type="InterPro" id="IPR039426">
    <property type="entry name" value="TonB-dep_rcpt-like"/>
</dbReference>
<evidence type="ECO:0000256" key="13">
    <source>
        <dbReference type="SAM" id="SignalP"/>
    </source>
</evidence>
<keyword evidence="2 11" id="KW-0813">Transport</keyword>
<feature type="signal peptide" evidence="13">
    <location>
        <begin position="1"/>
        <end position="26"/>
    </location>
</feature>
<keyword evidence="4" id="KW-0410">Iron transport</keyword>
<dbReference type="Pfam" id="PF07715">
    <property type="entry name" value="Plug"/>
    <property type="match status" value="1"/>
</dbReference>
<evidence type="ECO:0000256" key="3">
    <source>
        <dbReference type="ARBA" id="ARBA00022452"/>
    </source>
</evidence>
<dbReference type="Proteomes" id="UP000052232">
    <property type="component" value="Unassembled WGS sequence"/>
</dbReference>
<dbReference type="PANTHER" id="PTHR32552:SF81">
    <property type="entry name" value="TONB-DEPENDENT OUTER MEMBRANE RECEPTOR"/>
    <property type="match status" value="1"/>
</dbReference>
<keyword evidence="8 12" id="KW-0798">TonB box</keyword>
<evidence type="ECO:0000256" key="6">
    <source>
        <dbReference type="ARBA" id="ARBA00023004"/>
    </source>
</evidence>
<organism evidence="16 17">
    <name type="scientific">Sphingobium cupriresistens LL01</name>
    <dbReference type="NCBI Taxonomy" id="1420583"/>
    <lineage>
        <taxon>Bacteria</taxon>
        <taxon>Pseudomonadati</taxon>
        <taxon>Pseudomonadota</taxon>
        <taxon>Alphaproteobacteria</taxon>
        <taxon>Sphingomonadales</taxon>
        <taxon>Sphingomonadaceae</taxon>
        <taxon>Sphingobium</taxon>
    </lineage>
</organism>
<proteinExistence type="inferred from homology"/>
<dbReference type="Pfam" id="PF00593">
    <property type="entry name" value="TonB_dep_Rec_b-barrel"/>
    <property type="match status" value="1"/>
</dbReference>
<evidence type="ECO:0008006" key="18">
    <source>
        <dbReference type="Google" id="ProtNLM"/>
    </source>
</evidence>
<dbReference type="PROSITE" id="PS52016">
    <property type="entry name" value="TONB_DEPENDENT_REC_3"/>
    <property type="match status" value="1"/>
</dbReference>
<keyword evidence="13" id="KW-0732">Signal</keyword>
<dbReference type="RefSeq" id="WP_082679208.1">
    <property type="nucleotide sequence ID" value="NZ_KQ130436.1"/>
</dbReference>
<dbReference type="GO" id="GO:0006826">
    <property type="term" value="P:iron ion transport"/>
    <property type="evidence" value="ECO:0007669"/>
    <property type="project" value="UniProtKB-KW"/>
</dbReference>
<comment type="caution">
    <text evidence="16">The sequence shown here is derived from an EMBL/GenBank/DDBJ whole genome shotgun (WGS) entry which is preliminary data.</text>
</comment>
<evidence type="ECO:0000256" key="9">
    <source>
        <dbReference type="ARBA" id="ARBA00023136"/>
    </source>
</evidence>
<dbReference type="InterPro" id="IPR036942">
    <property type="entry name" value="Beta-barrel_TonB_sf"/>
</dbReference>
<protein>
    <recommendedName>
        <fullName evidence="18">TonB-denpendent receptor</fullName>
    </recommendedName>
</protein>
<keyword evidence="6" id="KW-0408">Iron</keyword>
<evidence type="ECO:0000256" key="11">
    <source>
        <dbReference type="PROSITE-ProRule" id="PRU01360"/>
    </source>
</evidence>
<keyword evidence="7" id="KW-0406">Ion transport</keyword>
<gene>
    <name evidence="16" type="ORF">V473_20115</name>
</gene>
<evidence type="ECO:0000256" key="10">
    <source>
        <dbReference type="ARBA" id="ARBA00023237"/>
    </source>
</evidence>
<feature type="domain" description="TonB-dependent receptor-like beta-barrel" evidence="14">
    <location>
        <begin position="261"/>
        <end position="686"/>
    </location>
</feature>
<evidence type="ECO:0000256" key="8">
    <source>
        <dbReference type="ARBA" id="ARBA00023077"/>
    </source>
</evidence>
<name>A0A0J7XN50_9SPHN</name>
<evidence type="ECO:0000256" key="2">
    <source>
        <dbReference type="ARBA" id="ARBA00022448"/>
    </source>
</evidence>
<dbReference type="EMBL" id="JACT01000005">
    <property type="protein sequence ID" value="KMS53391.1"/>
    <property type="molecule type" value="Genomic_DNA"/>
</dbReference>
<evidence type="ECO:0000256" key="4">
    <source>
        <dbReference type="ARBA" id="ARBA00022496"/>
    </source>
</evidence>
<dbReference type="Gene3D" id="2.40.170.20">
    <property type="entry name" value="TonB-dependent receptor, beta-barrel domain"/>
    <property type="match status" value="1"/>
</dbReference>
<dbReference type="GO" id="GO:0009279">
    <property type="term" value="C:cell outer membrane"/>
    <property type="evidence" value="ECO:0007669"/>
    <property type="project" value="UniProtKB-SubCell"/>
</dbReference>
<evidence type="ECO:0000313" key="16">
    <source>
        <dbReference type="EMBL" id="KMS53391.1"/>
    </source>
</evidence>
<reference evidence="16 17" key="1">
    <citation type="journal article" date="2015" name="G3 (Bethesda)">
        <title>Insights into Ongoing Evolution of the Hexachlorocyclohexane Catabolic Pathway from Comparative Genomics of Ten Sphingomonadaceae Strains.</title>
        <authorList>
            <person name="Pearce S.L."/>
            <person name="Oakeshott J.G."/>
            <person name="Pandey G."/>
        </authorList>
    </citation>
    <scope>NUCLEOTIDE SEQUENCE [LARGE SCALE GENOMIC DNA]</scope>
    <source>
        <strain evidence="16 17">LL01</strain>
    </source>
</reference>
<keyword evidence="5 11" id="KW-0812">Transmembrane</keyword>
<sequence length="720" mass="78456">MMKCVYRAALGAASMFAITAAMSAQAQQTPAQQARVEQGDIYTDIVVTAQRREERLVDVPASIVAISGEQLARAGVNGMEDLTRQAPGVIINKTGAYLQPTVRGIGASVQGGGAESNVAIYVDGVYVASQTGAMFDLANLESVQILKGPQGTLFGRNATGGAILITTRDPGYDLSGQINASYGRFNEYKLSAYLTTGLTDTLAIDMSAYYRASDGFVRDLRTDALRGEQSSLDLRSKLLFEPTEDVKFVLSGSHNETNDPSGLNYTSLNGNTVGRNFPNALPVATDRRHVSQELPTRIDTNTDAVSLNGSVKFDFATLNLISGYRTEVDYIETDLDSSYAPASFATYDQFNDSFSQEINFTSPAGKDFSWVVGVFYYWNAAGSKSWNLNGRPFYKARITSDSISGFADGTYDLGRISVIAGLRYSSEKRHFKRGVPGAAFTVDTSATFNSWTPRFGLRYDVGDRSNIYATFSKGFKSGLYNISSPSIIPVRPEKIDAYEIGFKSASRTLDFNAAAYFYNYKDIQVTAYDYTSGVSRLFNAAQAEVYGLEMDAAWRPAANFDARAAISYTHAAFTNFPGAPAFTPSPTFSNGTPCPDRNCGNVQSLVDASGNQMLRAPELTLSAAANYRIPLDNGGEVAFGVRPYWSSKINYSFQERIQQPSYFTLDADISWSLNDQVRLTLWGRNLTNAKFALSRSESSARDAIAWAQPASYGIAGSYKF</sequence>
<feature type="chain" id="PRO_5005291465" description="TonB-denpendent receptor" evidence="13">
    <location>
        <begin position="27"/>
        <end position="720"/>
    </location>
</feature>
<dbReference type="STRING" id="1420583.V473_20115"/>
<dbReference type="AlphaFoldDB" id="A0A0J7XN50"/>
<keyword evidence="3 11" id="KW-1134">Transmembrane beta strand</keyword>
<evidence type="ECO:0000256" key="7">
    <source>
        <dbReference type="ARBA" id="ARBA00023065"/>
    </source>
</evidence>
<evidence type="ECO:0000313" key="17">
    <source>
        <dbReference type="Proteomes" id="UP000052232"/>
    </source>
</evidence>
<evidence type="ECO:0000256" key="1">
    <source>
        <dbReference type="ARBA" id="ARBA00004571"/>
    </source>
</evidence>
<dbReference type="PANTHER" id="PTHR32552">
    <property type="entry name" value="FERRICHROME IRON RECEPTOR-RELATED"/>
    <property type="match status" value="1"/>
</dbReference>